<dbReference type="PROSITE" id="PS51747">
    <property type="entry name" value="CYT_DCMP_DEAMINASES_2"/>
    <property type="match status" value="1"/>
</dbReference>
<dbReference type="InterPro" id="IPR002125">
    <property type="entry name" value="CMP_dCMP_dom"/>
</dbReference>
<dbReference type="InterPro" id="IPR016193">
    <property type="entry name" value="Cytidine_deaminase-like"/>
</dbReference>
<dbReference type="AlphaFoldDB" id="A0A558AYU5"/>
<comment type="similarity">
    <text evidence="1">Belongs to the cytidine and deoxycytidylate deaminase family.</text>
</comment>
<keyword evidence="3" id="KW-0378">Hydrolase</keyword>
<feature type="domain" description="CMP/dCMP-type deaminase" evidence="5">
    <location>
        <begin position="1"/>
        <end position="121"/>
    </location>
</feature>
<dbReference type="Proteomes" id="UP000315103">
    <property type="component" value="Unassembled WGS sequence"/>
</dbReference>
<evidence type="ECO:0000313" key="7">
    <source>
        <dbReference type="Proteomes" id="UP000315103"/>
    </source>
</evidence>
<dbReference type="GO" id="GO:0055086">
    <property type="term" value="P:nucleobase-containing small molecule metabolic process"/>
    <property type="evidence" value="ECO:0007669"/>
    <property type="project" value="UniProtKB-ARBA"/>
</dbReference>
<name>A0A558AYU5_9STAP</name>
<comment type="caution">
    <text evidence="6">The sequence shown here is derived from an EMBL/GenBank/DDBJ whole genome shotgun (WGS) entry which is preliminary data.</text>
</comment>
<evidence type="ECO:0000259" key="5">
    <source>
        <dbReference type="PROSITE" id="PS51747"/>
    </source>
</evidence>
<dbReference type="GO" id="GO:0005829">
    <property type="term" value="C:cytosol"/>
    <property type="evidence" value="ECO:0007669"/>
    <property type="project" value="TreeGrafter"/>
</dbReference>
<dbReference type="EMBL" id="VMSJ01000001">
    <property type="protein sequence ID" value="TVT29426.1"/>
    <property type="molecule type" value="Genomic_DNA"/>
</dbReference>
<proteinExistence type="inferred from homology"/>
<dbReference type="PROSITE" id="PS00903">
    <property type="entry name" value="CYT_DCMP_DEAMINASES_1"/>
    <property type="match status" value="1"/>
</dbReference>
<dbReference type="OrthoDB" id="9799092at2"/>
<dbReference type="GO" id="GO:0004126">
    <property type="term" value="F:cytidine deaminase activity"/>
    <property type="evidence" value="ECO:0007669"/>
    <property type="project" value="TreeGrafter"/>
</dbReference>
<keyword evidence="4" id="KW-0862">Zinc</keyword>
<organism evidence="6 7">
    <name type="scientific">Salinicoccus cyprini</name>
    <dbReference type="NCBI Taxonomy" id="2493691"/>
    <lineage>
        <taxon>Bacteria</taxon>
        <taxon>Bacillati</taxon>
        <taxon>Bacillota</taxon>
        <taxon>Bacilli</taxon>
        <taxon>Bacillales</taxon>
        <taxon>Staphylococcaceae</taxon>
        <taxon>Salinicoccus</taxon>
    </lineage>
</organism>
<dbReference type="InterPro" id="IPR050202">
    <property type="entry name" value="Cyt/Deoxycyt_deaminase"/>
</dbReference>
<dbReference type="GO" id="GO:0042802">
    <property type="term" value="F:identical protein binding"/>
    <property type="evidence" value="ECO:0007669"/>
    <property type="project" value="UniProtKB-ARBA"/>
</dbReference>
<dbReference type="SUPFAM" id="SSF53927">
    <property type="entry name" value="Cytidine deaminase-like"/>
    <property type="match status" value="1"/>
</dbReference>
<keyword evidence="2" id="KW-0479">Metal-binding</keyword>
<evidence type="ECO:0000313" key="6">
    <source>
        <dbReference type="EMBL" id="TVT29426.1"/>
    </source>
</evidence>
<evidence type="ECO:0000256" key="2">
    <source>
        <dbReference type="ARBA" id="ARBA00022723"/>
    </source>
</evidence>
<dbReference type="CDD" id="cd01283">
    <property type="entry name" value="cytidine_deaminase"/>
    <property type="match status" value="1"/>
</dbReference>
<dbReference type="PANTHER" id="PTHR11644">
    <property type="entry name" value="CYTIDINE DEAMINASE"/>
    <property type="match status" value="1"/>
</dbReference>
<dbReference type="GO" id="GO:0008270">
    <property type="term" value="F:zinc ion binding"/>
    <property type="evidence" value="ECO:0007669"/>
    <property type="project" value="InterPro"/>
</dbReference>
<dbReference type="GO" id="GO:0072527">
    <property type="term" value="P:pyrimidine-containing compound metabolic process"/>
    <property type="evidence" value="ECO:0007669"/>
    <property type="project" value="UniProtKB-ARBA"/>
</dbReference>
<reference evidence="6 7" key="1">
    <citation type="submission" date="2019-07" db="EMBL/GenBank/DDBJ databases">
        <title>Salinicoccus cyprini sp. nov., isolated from gastro-intestinal tract of mirror carp, Cyprinus carpio var. specularis, collected from Gobind Sagar Reservoir, Himachal Pradesh, India.</title>
        <authorList>
            <person name="Talwar C."/>
            <person name="Singh A.K."/>
            <person name="Lal R."/>
            <person name="Negi R.K."/>
        </authorList>
    </citation>
    <scope>NUCLEOTIDE SEQUENCE [LARGE SCALE GENOMIC DNA]</scope>
    <source>
        <strain evidence="6 7">CT19</strain>
    </source>
</reference>
<accession>A0A558AYU5</accession>
<dbReference type="Gene3D" id="3.40.140.10">
    <property type="entry name" value="Cytidine Deaminase, domain 2"/>
    <property type="match status" value="1"/>
</dbReference>
<protein>
    <submittedName>
        <fullName evidence="6">Cytidine deaminase</fullName>
    </submittedName>
</protein>
<dbReference type="PANTHER" id="PTHR11644:SF2">
    <property type="entry name" value="CYTIDINE DEAMINASE"/>
    <property type="match status" value="1"/>
</dbReference>
<dbReference type="InterPro" id="IPR016192">
    <property type="entry name" value="APOBEC/CMP_deaminase_Zn-bd"/>
</dbReference>
<evidence type="ECO:0000256" key="1">
    <source>
        <dbReference type="ARBA" id="ARBA00006576"/>
    </source>
</evidence>
<evidence type="ECO:0000256" key="4">
    <source>
        <dbReference type="ARBA" id="ARBA00022833"/>
    </source>
</evidence>
<gene>
    <name evidence="6" type="ORF">FO441_03845</name>
</gene>
<keyword evidence="7" id="KW-1185">Reference proteome</keyword>
<evidence type="ECO:0000256" key="3">
    <source>
        <dbReference type="ARBA" id="ARBA00022801"/>
    </source>
</evidence>
<dbReference type="Pfam" id="PF00383">
    <property type="entry name" value="dCMP_cyt_deam_1"/>
    <property type="match status" value="1"/>
</dbReference>
<dbReference type="RefSeq" id="WP_145286019.1">
    <property type="nucleotide sequence ID" value="NZ_VMSJ01000001.1"/>
</dbReference>
<sequence>MEMETLYEIAKQKLNTRRTSRNGKVGHVAAALETAAGNVYTGVAMDLPSSIGFCAEHSAIAAMVTAGEQDIERIIAVYEDGTIMAPCGRCRELMNQVGDNNYFCEIGLPGGTAQLEALLPERWDFKYLQSDEAAKK</sequence>